<dbReference type="KEGG" id="zdf:AN401_05450"/>
<protein>
    <submittedName>
        <fullName evidence="1">Uncharacterized protein</fullName>
    </submittedName>
</protein>
<name>A0A231MY45_9GAMM</name>
<reference evidence="2" key="1">
    <citation type="submission" date="2015-09" db="EMBL/GenBank/DDBJ databases">
        <authorList>
            <person name="Shao Z."/>
            <person name="Wang L."/>
        </authorList>
    </citation>
    <scope>NUCLEOTIDE SEQUENCE [LARGE SCALE GENOMIC DNA]</scope>
    <source>
        <strain evidence="2">F13-1</strain>
    </source>
</reference>
<accession>A0A231MY45</accession>
<dbReference type="OrthoDB" id="6908416at2"/>
<dbReference type="AlphaFoldDB" id="A0A231MY45"/>
<evidence type="ECO:0000313" key="1">
    <source>
        <dbReference type="EMBL" id="ATG73378.1"/>
    </source>
</evidence>
<dbReference type="Proteomes" id="UP000217763">
    <property type="component" value="Chromosome"/>
</dbReference>
<organism evidence="1 2">
    <name type="scientific">Zobellella denitrificans</name>
    <dbReference type="NCBI Taxonomy" id="347534"/>
    <lineage>
        <taxon>Bacteria</taxon>
        <taxon>Pseudomonadati</taxon>
        <taxon>Pseudomonadota</taxon>
        <taxon>Gammaproteobacteria</taxon>
        <taxon>Aeromonadales</taxon>
        <taxon>Aeromonadaceae</taxon>
        <taxon>Zobellella</taxon>
    </lineage>
</organism>
<dbReference type="RefSeq" id="WP_094040447.1">
    <property type="nucleotide sequence ID" value="NZ_CP012621.1"/>
</dbReference>
<gene>
    <name evidence="1" type="ORF">AN401_05450</name>
</gene>
<proteinExistence type="predicted"/>
<sequence length="101" mass="10962">MTNYILLACASTALLLASPASANHCDNDMIEVQWLLDGSGNLEPNRVDAAEHLLVRADQACLQENELIMNAELDSPLLDPGYVTVGQSMLINAKELLSDQH</sequence>
<keyword evidence="2" id="KW-1185">Reference proteome</keyword>
<evidence type="ECO:0000313" key="2">
    <source>
        <dbReference type="Proteomes" id="UP000217763"/>
    </source>
</evidence>
<dbReference type="EMBL" id="CP012621">
    <property type="protein sequence ID" value="ATG73378.1"/>
    <property type="molecule type" value="Genomic_DNA"/>
</dbReference>